<organism evidence="1 2">
    <name type="scientific">Citricoccus parietis</name>
    <dbReference type="NCBI Taxonomy" id="592307"/>
    <lineage>
        <taxon>Bacteria</taxon>
        <taxon>Bacillati</taxon>
        <taxon>Actinomycetota</taxon>
        <taxon>Actinomycetes</taxon>
        <taxon>Micrococcales</taxon>
        <taxon>Micrococcaceae</taxon>
        <taxon>Citricoccus</taxon>
    </lineage>
</organism>
<evidence type="ECO:0000313" key="2">
    <source>
        <dbReference type="Proteomes" id="UP001589575"/>
    </source>
</evidence>
<name>A0ABV5G988_9MICC</name>
<reference evidence="1 2" key="1">
    <citation type="submission" date="2024-09" db="EMBL/GenBank/DDBJ databases">
        <authorList>
            <person name="Sun Q."/>
            <person name="Mori K."/>
        </authorList>
    </citation>
    <scope>NUCLEOTIDE SEQUENCE [LARGE SCALE GENOMIC DNA]</scope>
    <source>
        <strain evidence="1 2">CCM 7609</strain>
    </source>
</reference>
<proteinExistence type="predicted"/>
<evidence type="ECO:0000313" key="1">
    <source>
        <dbReference type="EMBL" id="MFB9075522.1"/>
    </source>
</evidence>
<sequence length="48" mass="4945">MARIGAGILAAPNGARLHGQVSTRSPAGQLFVRIGGHGASPSCNRYRN</sequence>
<protein>
    <submittedName>
        <fullName evidence="1">Uncharacterized protein</fullName>
    </submittedName>
</protein>
<dbReference type="EMBL" id="JBHMFI010000023">
    <property type="protein sequence ID" value="MFB9075522.1"/>
    <property type="molecule type" value="Genomic_DNA"/>
</dbReference>
<accession>A0ABV5G988</accession>
<gene>
    <name evidence="1" type="ORF">ACFFX0_31915</name>
</gene>
<comment type="caution">
    <text evidence="1">The sequence shown here is derived from an EMBL/GenBank/DDBJ whole genome shotgun (WGS) entry which is preliminary data.</text>
</comment>
<keyword evidence="2" id="KW-1185">Reference proteome</keyword>
<dbReference type="Proteomes" id="UP001589575">
    <property type="component" value="Unassembled WGS sequence"/>
</dbReference>